<dbReference type="Gene3D" id="3.40.720.10">
    <property type="entry name" value="Alkaline Phosphatase, subunit A"/>
    <property type="match status" value="2"/>
</dbReference>
<dbReference type="Pfam" id="PF01663">
    <property type="entry name" value="Phosphodiest"/>
    <property type="match status" value="1"/>
</dbReference>
<dbReference type="RefSeq" id="WP_009376911.1">
    <property type="nucleotide sequence ID" value="NZ_ALJD01000009.1"/>
</dbReference>
<organism evidence="1 2">
    <name type="scientific">Halogranum salarium B-1</name>
    <dbReference type="NCBI Taxonomy" id="1210908"/>
    <lineage>
        <taxon>Archaea</taxon>
        <taxon>Methanobacteriati</taxon>
        <taxon>Methanobacteriota</taxon>
        <taxon>Stenosarchaea group</taxon>
        <taxon>Halobacteria</taxon>
        <taxon>Halobacteriales</taxon>
        <taxon>Haloferacaceae</taxon>
    </lineage>
</organism>
<comment type="caution">
    <text evidence="1">The sequence shown here is derived from an EMBL/GenBank/DDBJ whole genome shotgun (WGS) entry which is preliminary data.</text>
</comment>
<evidence type="ECO:0008006" key="3">
    <source>
        <dbReference type="Google" id="ProtNLM"/>
    </source>
</evidence>
<dbReference type="InterPro" id="IPR017850">
    <property type="entry name" value="Alkaline_phosphatase_core_sf"/>
</dbReference>
<dbReference type="OrthoDB" id="198670at2157"/>
<protein>
    <recommendedName>
        <fullName evidence="3">Type I phosphodiesterase/nucleotide pyrophosphatase</fullName>
    </recommendedName>
</protein>
<proteinExistence type="predicted"/>
<dbReference type="GO" id="GO:0016787">
    <property type="term" value="F:hydrolase activity"/>
    <property type="evidence" value="ECO:0007669"/>
    <property type="project" value="UniProtKB-ARBA"/>
</dbReference>
<name>J3EUK4_9EURY</name>
<dbReference type="PANTHER" id="PTHR10151">
    <property type="entry name" value="ECTONUCLEOTIDE PYROPHOSPHATASE/PHOSPHODIESTERASE"/>
    <property type="match status" value="1"/>
</dbReference>
<dbReference type="PATRIC" id="fig|1210908.3.peg.3338"/>
<evidence type="ECO:0000313" key="2">
    <source>
        <dbReference type="Proteomes" id="UP000007813"/>
    </source>
</evidence>
<dbReference type="EMBL" id="ALJD01000009">
    <property type="protein sequence ID" value="EJN58087.1"/>
    <property type="molecule type" value="Genomic_DNA"/>
</dbReference>
<accession>J3EUK4</accession>
<gene>
    <name evidence="1" type="ORF">HSB1_35040</name>
</gene>
<dbReference type="Proteomes" id="UP000007813">
    <property type="component" value="Unassembled WGS sequence"/>
</dbReference>
<dbReference type="PANTHER" id="PTHR10151:SF120">
    <property type="entry name" value="BIS(5'-ADENOSYL)-TRIPHOSPHATASE"/>
    <property type="match status" value="1"/>
</dbReference>
<evidence type="ECO:0000313" key="1">
    <source>
        <dbReference type="EMBL" id="EJN58087.1"/>
    </source>
</evidence>
<dbReference type="InterPro" id="IPR002591">
    <property type="entry name" value="Phosphodiest/P_Trfase"/>
</dbReference>
<dbReference type="eggNOG" id="arCOG01377">
    <property type="taxonomic scope" value="Archaea"/>
</dbReference>
<dbReference type="AlphaFoldDB" id="J3EUK4"/>
<reference evidence="1 2" key="1">
    <citation type="journal article" date="2012" name="J. Bacteriol.">
        <title>Draft Genome Sequence of the Extremely Halophilic Archaeon Halogranum salarium B-1T.</title>
        <authorList>
            <person name="Kim K.K."/>
            <person name="Lee K.C."/>
            <person name="Lee J.S."/>
        </authorList>
    </citation>
    <scope>NUCLEOTIDE SEQUENCE [LARGE SCALE GENOMIC DNA]</scope>
    <source>
        <strain evidence="1 2">B-1</strain>
    </source>
</reference>
<sequence>MSSSENTKVCVVGLDGATWDLLDPWLDDLPTIKSFADERRTTLDSCIPPLSMPAWKVYSTGMNPGDLGVFTFVEPDFEEERFKTVTNESFTTREIWDYLGEHGHQSAVVNMPTTYPPRDIDGWQISGPFSGKQEDYTRPEELGRTLDRNDYTILPDYYLSRDPDDIDGAVHSVEKKLQTTLGFTEKADFVHTTLYLTDTVQHTEWDSPVCKSFWESVDEKLAWFLGELGDDWNVVLMSDHGFGYTKGRFYLNTWLEQEGYIHIDDSGFDFGDLFGLVGMDYDRALALMQKLRLSGVVLDALPESFLRKVARQMPGNRKLEGLQDKIDWDADAVALAPLIYTRNKQVADEIRSKLLEVTDEDGERVIDEVYYGKNVYPDADVRVPDLVIKHTDYGISDIVKPGVLFEYDGDWRHHKTAHHRRNGILTARGPDVEDVEFDEPRLYDLAPTILDGFGIDIPEEMRGESLGLLGSNSRRRPVPVDRNVDRVVEHDADVEQKLKDLGYL</sequence>
<dbReference type="SUPFAM" id="SSF53649">
    <property type="entry name" value="Alkaline phosphatase-like"/>
    <property type="match status" value="1"/>
</dbReference>